<dbReference type="CDD" id="cd03034">
    <property type="entry name" value="ArsC_ArsC"/>
    <property type="match status" value="1"/>
</dbReference>
<comment type="similarity">
    <text evidence="1 3 4">Belongs to the ArsC family.</text>
</comment>
<dbReference type="Pfam" id="PF03960">
    <property type="entry name" value="ArsC"/>
    <property type="match status" value="1"/>
</dbReference>
<evidence type="ECO:0000313" key="5">
    <source>
        <dbReference type="EMBL" id="AVF35505.1"/>
    </source>
</evidence>
<sequence length="118" mass="13295">MSGEVTIYHNPRCSKSRETLKLLEDEGITPEVILYLDTPPSAETLQGLLKKLGFSSARELIRKGEEIYKTLNLADKSLREDQLLQAMVENPKLIERPIVIANGKARLGRPPEQVKEIL</sequence>
<evidence type="ECO:0000256" key="1">
    <source>
        <dbReference type="ARBA" id="ARBA00007198"/>
    </source>
</evidence>
<keyword evidence="2 4" id="KW-0560">Oxidoreductase</keyword>
<proteinExistence type="inferred from homology"/>
<dbReference type="SUPFAM" id="SSF52833">
    <property type="entry name" value="Thioredoxin-like"/>
    <property type="match status" value="1"/>
</dbReference>
<dbReference type="Gene3D" id="3.40.30.10">
    <property type="entry name" value="Glutaredoxin"/>
    <property type="match status" value="1"/>
</dbReference>
<dbReference type="PANTHER" id="PTHR30041:SF4">
    <property type="entry name" value="ARSENATE REDUCTASE"/>
    <property type="match status" value="1"/>
</dbReference>
<dbReference type="InterPro" id="IPR006659">
    <property type="entry name" value="Arsenate_reductase"/>
</dbReference>
<dbReference type="KEGG" id="rox:BV494_11450"/>
<dbReference type="EMBL" id="CP019062">
    <property type="protein sequence ID" value="AVF35505.1"/>
    <property type="molecule type" value="Genomic_DNA"/>
</dbReference>
<dbReference type="InterPro" id="IPR006660">
    <property type="entry name" value="Arsenate_reductase-like"/>
</dbReference>
<evidence type="ECO:0000256" key="4">
    <source>
        <dbReference type="RuleBase" id="RU362029"/>
    </source>
</evidence>
<dbReference type="PANTHER" id="PTHR30041">
    <property type="entry name" value="ARSENATE REDUCTASE"/>
    <property type="match status" value="1"/>
</dbReference>
<accession>A0A2L1URD1</accession>
<reference evidence="6" key="1">
    <citation type="submission" date="2017-01" db="EMBL/GenBank/DDBJ databases">
        <title>Genome sequence of Rouxiella sp. ERMR1:05.</title>
        <authorList>
            <person name="Kumar R."/>
            <person name="Singh D."/>
            <person name="Kumar S."/>
        </authorList>
    </citation>
    <scope>NUCLEOTIDE SEQUENCE [LARGE SCALE GENOMIC DNA]</scope>
    <source>
        <strain evidence="6">ERMR1:05</strain>
    </source>
</reference>
<dbReference type="InterPro" id="IPR036249">
    <property type="entry name" value="Thioredoxin-like_sf"/>
</dbReference>
<protein>
    <recommendedName>
        <fullName evidence="4">Arsenate reductase</fullName>
        <ecNumber evidence="4">1.20.4.1</ecNumber>
    </recommendedName>
</protein>
<dbReference type="EC" id="1.20.4.1" evidence="4"/>
<dbReference type="AlphaFoldDB" id="A0A2L1URD1"/>
<dbReference type="OrthoDB" id="9790554at2"/>
<evidence type="ECO:0000313" key="6">
    <source>
        <dbReference type="Proteomes" id="UP000239197"/>
    </source>
</evidence>
<keyword evidence="6" id="KW-1185">Reference proteome</keyword>
<dbReference type="PROSITE" id="PS51353">
    <property type="entry name" value="ARSC"/>
    <property type="match status" value="1"/>
</dbReference>
<name>A0A2L1URD1_9GAMM</name>
<gene>
    <name evidence="5" type="ORF">BV494_11450</name>
</gene>
<comment type="catalytic activity">
    <reaction evidence="4">
        <text>[glutaredoxin]-dithiol + arsenate + glutathione + H(+) = glutathionyl-S-S-[glutaredoxin] + arsenite + H2O</text>
        <dbReference type="Rhea" id="RHEA:22016"/>
        <dbReference type="Rhea" id="RHEA-COMP:10729"/>
        <dbReference type="Rhea" id="RHEA-COMP:17668"/>
        <dbReference type="ChEBI" id="CHEBI:15377"/>
        <dbReference type="ChEBI" id="CHEBI:15378"/>
        <dbReference type="ChEBI" id="CHEBI:29242"/>
        <dbReference type="ChEBI" id="CHEBI:29950"/>
        <dbReference type="ChEBI" id="CHEBI:48597"/>
        <dbReference type="ChEBI" id="CHEBI:57925"/>
        <dbReference type="ChEBI" id="CHEBI:146199"/>
        <dbReference type="EC" id="1.20.4.1"/>
    </reaction>
</comment>
<organism evidence="5 6">
    <name type="scientific">Rahnella sikkimica</name>
    <dbReference type="NCBI Taxonomy" id="1805933"/>
    <lineage>
        <taxon>Bacteria</taxon>
        <taxon>Pseudomonadati</taxon>
        <taxon>Pseudomonadota</taxon>
        <taxon>Gammaproteobacteria</taxon>
        <taxon>Enterobacterales</taxon>
        <taxon>Yersiniaceae</taxon>
        <taxon>Rahnella</taxon>
    </lineage>
</organism>
<dbReference type="Proteomes" id="UP000239197">
    <property type="component" value="Chromosome"/>
</dbReference>
<evidence type="ECO:0000256" key="2">
    <source>
        <dbReference type="ARBA" id="ARBA00023002"/>
    </source>
</evidence>
<dbReference type="NCBIfam" id="TIGR00014">
    <property type="entry name" value="arsC"/>
    <property type="match status" value="1"/>
</dbReference>
<dbReference type="RefSeq" id="WP_104922993.1">
    <property type="nucleotide sequence ID" value="NZ_CP019062.1"/>
</dbReference>
<dbReference type="GO" id="GO:0008794">
    <property type="term" value="F:arsenate reductase (glutaredoxin) activity"/>
    <property type="evidence" value="ECO:0007669"/>
    <property type="project" value="UniProtKB-UniRule"/>
</dbReference>
<evidence type="ECO:0000256" key="3">
    <source>
        <dbReference type="PROSITE-ProRule" id="PRU01282"/>
    </source>
</evidence>